<dbReference type="EMBL" id="MHWS01000002">
    <property type="protein sequence ID" value="OHB12901.1"/>
    <property type="molecule type" value="Genomic_DNA"/>
</dbReference>
<dbReference type="AlphaFoldDB" id="A0A1G2UU40"/>
<name>A0A1G2UU40_9BACT</name>
<evidence type="ECO:0000313" key="2">
    <source>
        <dbReference type="Proteomes" id="UP000177276"/>
    </source>
</evidence>
<reference evidence="1 2" key="1">
    <citation type="journal article" date="2016" name="Nat. Commun.">
        <title>Thousands of microbial genomes shed light on interconnected biogeochemical processes in an aquifer system.</title>
        <authorList>
            <person name="Anantharaman K."/>
            <person name="Brown C.T."/>
            <person name="Hug L.A."/>
            <person name="Sharon I."/>
            <person name="Castelle C.J."/>
            <person name="Probst A.J."/>
            <person name="Thomas B.C."/>
            <person name="Singh A."/>
            <person name="Wilkins M.J."/>
            <person name="Karaoz U."/>
            <person name="Brodie E.L."/>
            <person name="Williams K.H."/>
            <person name="Hubbard S.S."/>
            <person name="Banfield J.F."/>
        </authorList>
    </citation>
    <scope>NUCLEOTIDE SEQUENCE [LARGE SCALE GENOMIC DNA]</scope>
</reference>
<comment type="caution">
    <text evidence="1">The sequence shown here is derived from an EMBL/GenBank/DDBJ whole genome shotgun (WGS) entry which is preliminary data.</text>
</comment>
<protein>
    <recommendedName>
        <fullName evidence="3">HhH-GPD domain-containing protein</fullName>
    </recommendedName>
</protein>
<organism evidence="1 2">
    <name type="scientific">Candidatus Zambryskibacteria bacterium RIFCSPLOWO2_12_FULL_39_16</name>
    <dbReference type="NCBI Taxonomy" id="1802775"/>
    <lineage>
        <taxon>Bacteria</taxon>
        <taxon>Candidatus Zambryskiibacteriota</taxon>
    </lineage>
</organism>
<proteinExistence type="predicted"/>
<gene>
    <name evidence="1" type="ORF">A3G46_02700</name>
</gene>
<sequence>MADQYRLKNQNEETLNLKVDKERAELVFGRLLDSFFRKEYPFNLPKAKAPQVMENLRDLFVLGSREHACFLFALCYWMRGGIDSQTATKQLAQLYRNNPEMFLPEKVYKFQRQMILPGLERRFAPIFLSSEFKAIGLGFNVEEIADIWVENWLRIKDLWAGDPRDIFKGVSTYEEACKRVQNKSKRGFHGFQEKMVSMLIYFYMDADILDRWHFPIPVDFHVLRIVFSNCIIVAKPAESNGNGFYTKSVLMSVRKLCQNYCVKHNVDPLHLCEAIWLYSRLMCNQHPGNQSVVGGRHGRKTELLPVSRWSLAQIRNYSNTCAICSINDTCKWCIPSAEYYIRGKLVLREERGSPPQLNFFLSST</sequence>
<evidence type="ECO:0000313" key="1">
    <source>
        <dbReference type="EMBL" id="OHB12901.1"/>
    </source>
</evidence>
<accession>A0A1G2UU40</accession>
<evidence type="ECO:0008006" key="3">
    <source>
        <dbReference type="Google" id="ProtNLM"/>
    </source>
</evidence>
<dbReference type="Proteomes" id="UP000177276">
    <property type="component" value="Unassembled WGS sequence"/>
</dbReference>